<dbReference type="Proteomes" id="UP000031443">
    <property type="component" value="Unassembled WGS sequence"/>
</dbReference>
<dbReference type="AlphaFoldDB" id="M7BR87"/>
<evidence type="ECO:0000313" key="2">
    <source>
        <dbReference type="Proteomes" id="UP000031443"/>
    </source>
</evidence>
<sequence>MLGVRDGCLTRKRRSEDDDVLLLMGSGCSEAGQDGREYMVPDYSHEGNAGAIPDSSLPFTLTPRKQALEQAPFAAGSTGKVLLLAAAQVQL</sequence>
<keyword evidence="2" id="KW-1185">Reference proteome</keyword>
<name>M7BR87_CHEMY</name>
<accession>M7BR87</accession>
<gene>
    <name evidence="1" type="ORF">UY3_08189</name>
</gene>
<dbReference type="EMBL" id="KB532021">
    <property type="protein sequence ID" value="EMP34613.1"/>
    <property type="molecule type" value="Genomic_DNA"/>
</dbReference>
<organism evidence="1 2">
    <name type="scientific">Chelonia mydas</name>
    <name type="common">Green sea-turtle</name>
    <name type="synonym">Chelonia agassizi</name>
    <dbReference type="NCBI Taxonomy" id="8469"/>
    <lineage>
        <taxon>Eukaryota</taxon>
        <taxon>Metazoa</taxon>
        <taxon>Chordata</taxon>
        <taxon>Craniata</taxon>
        <taxon>Vertebrata</taxon>
        <taxon>Euteleostomi</taxon>
        <taxon>Archelosauria</taxon>
        <taxon>Testudinata</taxon>
        <taxon>Testudines</taxon>
        <taxon>Cryptodira</taxon>
        <taxon>Durocryptodira</taxon>
        <taxon>Americhelydia</taxon>
        <taxon>Chelonioidea</taxon>
        <taxon>Cheloniidae</taxon>
        <taxon>Chelonia</taxon>
    </lineage>
</organism>
<proteinExistence type="predicted"/>
<protein>
    <submittedName>
        <fullName evidence="1">Uncharacterized protein</fullName>
    </submittedName>
</protein>
<reference evidence="2" key="1">
    <citation type="journal article" date="2013" name="Nat. Genet.">
        <title>The draft genomes of soft-shell turtle and green sea turtle yield insights into the development and evolution of the turtle-specific body plan.</title>
        <authorList>
            <person name="Wang Z."/>
            <person name="Pascual-Anaya J."/>
            <person name="Zadissa A."/>
            <person name="Li W."/>
            <person name="Niimura Y."/>
            <person name="Huang Z."/>
            <person name="Li C."/>
            <person name="White S."/>
            <person name="Xiong Z."/>
            <person name="Fang D."/>
            <person name="Wang B."/>
            <person name="Ming Y."/>
            <person name="Chen Y."/>
            <person name="Zheng Y."/>
            <person name="Kuraku S."/>
            <person name="Pignatelli M."/>
            <person name="Herrero J."/>
            <person name="Beal K."/>
            <person name="Nozawa M."/>
            <person name="Li Q."/>
            <person name="Wang J."/>
            <person name="Zhang H."/>
            <person name="Yu L."/>
            <person name="Shigenobu S."/>
            <person name="Wang J."/>
            <person name="Liu J."/>
            <person name="Flicek P."/>
            <person name="Searle S."/>
            <person name="Wang J."/>
            <person name="Kuratani S."/>
            <person name="Yin Y."/>
            <person name="Aken B."/>
            <person name="Zhang G."/>
            <person name="Irie N."/>
        </authorList>
    </citation>
    <scope>NUCLEOTIDE SEQUENCE [LARGE SCALE GENOMIC DNA]</scope>
</reference>
<evidence type="ECO:0000313" key="1">
    <source>
        <dbReference type="EMBL" id="EMP34613.1"/>
    </source>
</evidence>